<evidence type="ECO:0000259" key="3">
    <source>
        <dbReference type="PROSITE" id="PS50977"/>
    </source>
</evidence>
<evidence type="ECO:0000256" key="1">
    <source>
        <dbReference type="ARBA" id="ARBA00023125"/>
    </source>
</evidence>
<evidence type="ECO:0000313" key="4">
    <source>
        <dbReference type="EMBL" id="ACV22156.1"/>
    </source>
</evidence>
<reference evidence="4 5" key="1">
    <citation type="journal article" date="2009" name="Stand. Genomic Sci.">
        <title>Complete genome sequence of Slackia heliotrinireducens type strain (RHS 1).</title>
        <authorList>
            <person name="Pukall R."/>
            <person name="Lapidus A."/>
            <person name="Nolan M."/>
            <person name="Copeland A."/>
            <person name="Glavina Del Rio T."/>
            <person name="Lucas S."/>
            <person name="Chen F."/>
            <person name="Tice H."/>
            <person name="Cheng J.F."/>
            <person name="Chertkov O."/>
            <person name="Bruce D."/>
            <person name="Goodwin L."/>
            <person name="Kuske C."/>
            <person name="Brettin T."/>
            <person name="Detter J.C."/>
            <person name="Han C."/>
            <person name="Pitluck S."/>
            <person name="Pati A."/>
            <person name="Mavrommatis K."/>
            <person name="Ivanova N."/>
            <person name="Ovchinnikova G."/>
            <person name="Chen A."/>
            <person name="Palaniappan K."/>
            <person name="Schneider S."/>
            <person name="Rohde M."/>
            <person name="Chain P."/>
            <person name="D'haeseleer P."/>
            <person name="Goker M."/>
            <person name="Bristow J."/>
            <person name="Eisen J.A."/>
            <person name="Markowitz V."/>
            <person name="Kyrpides N.C."/>
            <person name="Klenk H.P."/>
            <person name="Hugenholtz P."/>
        </authorList>
    </citation>
    <scope>NUCLEOTIDE SEQUENCE [LARGE SCALE GENOMIC DNA]</scope>
    <source>
        <strain evidence="5">ATCC 29202 / DSM 20476 / NCTC 11029 / RHS 1</strain>
    </source>
</reference>
<dbReference type="Gene3D" id="1.10.357.10">
    <property type="entry name" value="Tetracycline Repressor, domain 2"/>
    <property type="match status" value="1"/>
</dbReference>
<dbReference type="InterPro" id="IPR039532">
    <property type="entry name" value="TetR_C_Firmicutes"/>
</dbReference>
<keyword evidence="5" id="KW-1185">Reference proteome</keyword>
<dbReference type="PANTHER" id="PTHR43479">
    <property type="entry name" value="ACREF/ENVCD OPERON REPRESSOR-RELATED"/>
    <property type="match status" value="1"/>
</dbReference>
<dbReference type="InterPro" id="IPR050624">
    <property type="entry name" value="HTH-type_Tx_Regulator"/>
</dbReference>
<dbReference type="InterPro" id="IPR009057">
    <property type="entry name" value="Homeodomain-like_sf"/>
</dbReference>
<dbReference type="KEGG" id="shi:Shel_11210"/>
<dbReference type="PANTHER" id="PTHR43479:SF11">
    <property type="entry name" value="ACREF_ENVCD OPERON REPRESSOR-RELATED"/>
    <property type="match status" value="1"/>
</dbReference>
<name>C7N5H1_SLAHD</name>
<dbReference type="HOGENOM" id="CLU_087539_2_0_11"/>
<dbReference type="EMBL" id="CP001684">
    <property type="protein sequence ID" value="ACV22156.1"/>
    <property type="molecule type" value="Genomic_DNA"/>
</dbReference>
<proteinExistence type="predicted"/>
<dbReference type="PROSITE" id="PS50977">
    <property type="entry name" value="HTH_TETR_2"/>
    <property type="match status" value="1"/>
</dbReference>
<dbReference type="GO" id="GO:0003677">
    <property type="term" value="F:DNA binding"/>
    <property type="evidence" value="ECO:0007669"/>
    <property type="project" value="UniProtKB-UniRule"/>
</dbReference>
<evidence type="ECO:0000256" key="2">
    <source>
        <dbReference type="PROSITE-ProRule" id="PRU00335"/>
    </source>
</evidence>
<sequence>MINAIPGNDFDLSTIRKLLIIRAVEQLMDEVSFDDLTVKMICEKVEISRQTFYRHFQDKYDMAPWYWNLIANEYLAKTGCGLSWYEGNYYMLCTFKEHQNFFTYFYRTDSHEYGIFRKHSFRQRSSFLKETIVGVLGKDALTPDLEFQIEFFADAESREVERWTMRGMDTPPERMAELFEKCVPPELHEAIERAEKIVIAQNH</sequence>
<dbReference type="AlphaFoldDB" id="C7N5H1"/>
<keyword evidence="1 2" id="KW-0238">DNA-binding</keyword>
<evidence type="ECO:0000313" key="5">
    <source>
        <dbReference type="Proteomes" id="UP000002026"/>
    </source>
</evidence>
<dbReference type="RefSeq" id="WP_012798259.1">
    <property type="nucleotide sequence ID" value="NC_013165.1"/>
</dbReference>
<dbReference type="Pfam" id="PF14278">
    <property type="entry name" value="TetR_C_8"/>
    <property type="match status" value="1"/>
</dbReference>
<dbReference type="STRING" id="471855.Shel_11210"/>
<accession>C7N5H1</accession>
<dbReference type="SUPFAM" id="SSF46689">
    <property type="entry name" value="Homeodomain-like"/>
    <property type="match status" value="1"/>
</dbReference>
<protein>
    <submittedName>
        <fullName evidence="4">Transcriptional regulator, tetR family</fullName>
    </submittedName>
</protein>
<feature type="domain" description="HTH tetR-type" evidence="3">
    <location>
        <begin position="14"/>
        <end position="74"/>
    </location>
</feature>
<feature type="DNA-binding region" description="H-T-H motif" evidence="2">
    <location>
        <begin position="37"/>
        <end position="56"/>
    </location>
</feature>
<dbReference type="Pfam" id="PF00440">
    <property type="entry name" value="TetR_N"/>
    <property type="match status" value="1"/>
</dbReference>
<dbReference type="InterPro" id="IPR001647">
    <property type="entry name" value="HTH_TetR"/>
</dbReference>
<organism evidence="4 5">
    <name type="scientific">Slackia heliotrinireducens (strain ATCC 29202 / DSM 20476 / NCTC 11029 / RHS 1)</name>
    <name type="common">Peptococcus heliotrinreducens</name>
    <dbReference type="NCBI Taxonomy" id="471855"/>
    <lineage>
        <taxon>Bacteria</taxon>
        <taxon>Bacillati</taxon>
        <taxon>Actinomycetota</taxon>
        <taxon>Coriobacteriia</taxon>
        <taxon>Eggerthellales</taxon>
        <taxon>Eggerthellaceae</taxon>
        <taxon>Slackia</taxon>
    </lineage>
</organism>
<dbReference type="eggNOG" id="COG1309">
    <property type="taxonomic scope" value="Bacteria"/>
</dbReference>
<gene>
    <name evidence="4" type="ordered locus">Shel_11210</name>
</gene>
<dbReference type="Proteomes" id="UP000002026">
    <property type="component" value="Chromosome"/>
</dbReference>